<name>A0A1R3GXK2_9ROSI</name>
<dbReference type="GO" id="GO:0019905">
    <property type="term" value="F:syntaxin binding"/>
    <property type="evidence" value="ECO:0007669"/>
    <property type="project" value="TreeGrafter"/>
</dbReference>
<gene>
    <name evidence="1" type="ORF">COLO4_32870</name>
</gene>
<keyword evidence="2" id="KW-1185">Reference proteome</keyword>
<dbReference type="AlphaFoldDB" id="A0A1R3GXK2"/>
<evidence type="ECO:0000313" key="2">
    <source>
        <dbReference type="Proteomes" id="UP000187203"/>
    </source>
</evidence>
<dbReference type="GO" id="GO:0006887">
    <property type="term" value="P:exocytosis"/>
    <property type="evidence" value="ECO:0007669"/>
    <property type="project" value="TreeGrafter"/>
</dbReference>
<dbReference type="OrthoDB" id="19944at2759"/>
<proteinExistence type="predicted"/>
<organism evidence="1 2">
    <name type="scientific">Corchorus olitorius</name>
    <dbReference type="NCBI Taxonomy" id="93759"/>
    <lineage>
        <taxon>Eukaryota</taxon>
        <taxon>Viridiplantae</taxon>
        <taxon>Streptophyta</taxon>
        <taxon>Embryophyta</taxon>
        <taxon>Tracheophyta</taxon>
        <taxon>Spermatophyta</taxon>
        <taxon>Magnoliopsida</taxon>
        <taxon>eudicotyledons</taxon>
        <taxon>Gunneridae</taxon>
        <taxon>Pentapetalae</taxon>
        <taxon>rosids</taxon>
        <taxon>malvids</taxon>
        <taxon>Malvales</taxon>
        <taxon>Malvaceae</taxon>
        <taxon>Grewioideae</taxon>
        <taxon>Apeibeae</taxon>
        <taxon>Corchorus</taxon>
    </lineage>
</organism>
<reference evidence="2" key="1">
    <citation type="submission" date="2013-09" db="EMBL/GenBank/DDBJ databases">
        <title>Corchorus olitorius genome sequencing.</title>
        <authorList>
            <person name="Alam M."/>
            <person name="Haque M.S."/>
            <person name="Islam M.S."/>
            <person name="Emdad E.M."/>
            <person name="Islam M.M."/>
            <person name="Ahmed B."/>
            <person name="Halim A."/>
            <person name="Hossen Q.M.M."/>
            <person name="Hossain M.Z."/>
            <person name="Ahmed R."/>
            <person name="Khan M.M."/>
            <person name="Islam R."/>
            <person name="Rashid M.M."/>
            <person name="Khan S.A."/>
            <person name="Rahman M.S."/>
            <person name="Alam M."/>
            <person name="Yahiya A.S."/>
            <person name="Khan M.S."/>
            <person name="Azam M.S."/>
            <person name="Haque T."/>
            <person name="Lashkar M.Z.H."/>
            <person name="Akhand A.I."/>
            <person name="Morshed G."/>
            <person name="Roy S."/>
            <person name="Uddin K.S."/>
            <person name="Rabeya T."/>
            <person name="Hossain A.S."/>
            <person name="Chowdhury A."/>
            <person name="Snigdha A.R."/>
            <person name="Mortoza M.S."/>
            <person name="Matin S.A."/>
            <person name="Hoque S.M.E."/>
            <person name="Islam M.K."/>
            <person name="Roy D.K."/>
            <person name="Haider R."/>
            <person name="Moosa M.M."/>
            <person name="Elias S.M."/>
            <person name="Hasan A.M."/>
            <person name="Jahan S."/>
            <person name="Shafiuddin M."/>
            <person name="Mahmood N."/>
            <person name="Shommy N.S."/>
        </authorList>
    </citation>
    <scope>NUCLEOTIDE SEQUENCE [LARGE SCALE GENOMIC DNA]</scope>
    <source>
        <strain evidence="2">cv. O-4</strain>
    </source>
</reference>
<protein>
    <submittedName>
        <fullName evidence="1">Uncharacterized protein</fullName>
    </submittedName>
</protein>
<comment type="caution">
    <text evidence="1">The sequence shown here is derived from an EMBL/GenBank/DDBJ whole genome shotgun (WGS) entry which is preliminary data.</text>
</comment>
<dbReference type="Proteomes" id="UP000187203">
    <property type="component" value="Unassembled WGS sequence"/>
</dbReference>
<dbReference type="GO" id="GO:0005886">
    <property type="term" value="C:plasma membrane"/>
    <property type="evidence" value="ECO:0007669"/>
    <property type="project" value="TreeGrafter"/>
</dbReference>
<dbReference type="PANTHER" id="PTHR10241">
    <property type="entry name" value="LETHAL 2 GIANT LARVAE PROTEIN"/>
    <property type="match status" value="1"/>
</dbReference>
<sequence length="89" mass="9952">MFFEGTTDSIKAVNLLKPCCWTSVFKKDDQECGLILLYRTGVLEIRSLKTLEIHGYEFAAISILALENNFRIPDSLPCIHDTVLAAAFA</sequence>
<dbReference type="PANTHER" id="PTHR10241:SF38">
    <property type="entry name" value="TRANSDUCIN FAMILY PROTEIN _ WD-40 REPEAT FAMILY PROTEIN"/>
    <property type="match status" value="1"/>
</dbReference>
<dbReference type="GO" id="GO:0045159">
    <property type="term" value="F:myosin II binding"/>
    <property type="evidence" value="ECO:0007669"/>
    <property type="project" value="TreeGrafter"/>
</dbReference>
<dbReference type="GO" id="GO:0006893">
    <property type="term" value="P:Golgi to plasma membrane transport"/>
    <property type="evidence" value="ECO:0007669"/>
    <property type="project" value="TreeGrafter"/>
</dbReference>
<dbReference type="EMBL" id="AWUE01021270">
    <property type="protein sequence ID" value="OMO62835.1"/>
    <property type="molecule type" value="Genomic_DNA"/>
</dbReference>
<accession>A0A1R3GXK2</accession>
<evidence type="ECO:0000313" key="1">
    <source>
        <dbReference type="EMBL" id="OMO62835.1"/>
    </source>
</evidence>
<dbReference type="STRING" id="93759.A0A1R3GXK2"/>
<dbReference type="GO" id="GO:0005096">
    <property type="term" value="F:GTPase activator activity"/>
    <property type="evidence" value="ECO:0007669"/>
    <property type="project" value="TreeGrafter"/>
</dbReference>
<dbReference type="GO" id="GO:0005737">
    <property type="term" value="C:cytoplasm"/>
    <property type="evidence" value="ECO:0007669"/>
    <property type="project" value="TreeGrafter"/>
</dbReference>